<dbReference type="Proteomes" id="UP000249229">
    <property type="component" value="Unassembled WGS sequence"/>
</dbReference>
<dbReference type="SMART" id="SM00347">
    <property type="entry name" value="HTH_MARR"/>
    <property type="match status" value="1"/>
</dbReference>
<name>A0A2W5PJN7_9SPHN</name>
<sequence length="146" mass="16021">MAAALPLEQQLCYSLYATSMAVGRAYKPMLDALGITYPQYLVLHALWEEDARTIGAIAERLALESSTVTPLVKRLESAGLLTRQRDARDERQVRVTLTDAGRAMRERCGCLGEALVERTGMTMAQIAALNAQVKALRDALAEAARR</sequence>
<proteinExistence type="predicted"/>
<comment type="subcellular location">
    <subcellularLocation>
        <location evidence="1">Cytoplasm</location>
    </subcellularLocation>
</comment>
<evidence type="ECO:0000313" key="7">
    <source>
        <dbReference type="EMBL" id="PZQ62985.1"/>
    </source>
</evidence>
<evidence type="ECO:0000256" key="1">
    <source>
        <dbReference type="ARBA" id="ARBA00004496"/>
    </source>
</evidence>
<dbReference type="Gene3D" id="1.10.10.10">
    <property type="entry name" value="Winged helix-like DNA-binding domain superfamily/Winged helix DNA-binding domain"/>
    <property type="match status" value="1"/>
</dbReference>
<dbReference type="PANTHER" id="PTHR33164:SF5">
    <property type="entry name" value="ORGANIC HYDROPEROXIDE RESISTANCE TRANSCRIPTIONAL REGULATOR"/>
    <property type="match status" value="1"/>
</dbReference>
<dbReference type="FunFam" id="1.10.10.10:FF:000163">
    <property type="entry name" value="MarR family transcriptional regulator"/>
    <property type="match status" value="1"/>
</dbReference>
<dbReference type="GO" id="GO:0006950">
    <property type="term" value="P:response to stress"/>
    <property type="evidence" value="ECO:0007669"/>
    <property type="project" value="TreeGrafter"/>
</dbReference>
<reference evidence="7 8" key="1">
    <citation type="submission" date="2017-08" db="EMBL/GenBank/DDBJ databases">
        <title>Infants hospitalized years apart are colonized by the same room-sourced microbial strains.</title>
        <authorList>
            <person name="Brooks B."/>
            <person name="Olm M.R."/>
            <person name="Firek B.A."/>
            <person name="Baker R."/>
            <person name="Thomas B.C."/>
            <person name="Morowitz M.J."/>
            <person name="Banfield J.F."/>
        </authorList>
    </citation>
    <scope>NUCLEOTIDE SEQUENCE [LARGE SCALE GENOMIC DNA]</scope>
    <source>
        <strain evidence="7">S2_005_001_R1_22</strain>
    </source>
</reference>
<dbReference type="InterPro" id="IPR036388">
    <property type="entry name" value="WH-like_DNA-bd_sf"/>
</dbReference>
<dbReference type="InterPro" id="IPR055166">
    <property type="entry name" value="Transc_reg_Sar_Rot_HTH"/>
</dbReference>
<dbReference type="Pfam" id="PF22381">
    <property type="entry name" value="Staph_reg_Sar_Rot"/>
    <property type="match status" value="1"/>
</dbReference>
<evidence type="ECO:0000256" key="4">
    <source>
        <dbReference type="ARBA" id="ARBA00023125"/>
    </source>
</evidence>
<dbReference type="PROSITE" id="PS50995">
    <property type="entry name" value="HTH_MARR_2"/>
    <property type="match status" value="1"/>
</dbReference>
<feature type="domain" description="HTH marR-type" evidence="6">
    <location>
        <begin position="8"/>
        <end position="138"/>
    </location>
</feature>
<keyword evidence="5" id="KW-0804">Transcription</keyword>
<evidence type="ECO:0000256" key="3">
    <source>
        <dbReference type="ARBA" id="ARBA00023015"/>
    </source>
</evidence>
<keyword evidence="3" id="KW-0805">Transcription regulation</keyword>
<keyword evidence="4" id="KW-0238">DNA-binding</keyword>
<protein>
    <submittedName>
        <fullName evidence="7">MarR family transcriptional regulator</fullName>
    </submittedName>
</protein>
<dbReference type="CDD" id="cd00090">
    <property type="entry name" value="HTH_ARSR"/>
    <property type="match status" value="1"/>
</dbReference>
<dbReference type="InterPro" id="IPR011991">
    <property type="entry name" value="ArsR-like_HTH"/>
</dbReference>
<evidence type="ECO:0000256" key="5">
    <source>
        <dbReference type="ARBA" id="ARBA00023163"/>
    </source>
</evidence>
<comment type="caution">
    <text evidence="7">The sequence shown here is derived from an EMBL/GenBank/DDBJ whole genome shotgun (WGS) entry which is preliminary data.</text>
</comment>
<dbReference type="GO" id="GO:0005737">
    <property type="term" value="C:cytoplasm"/>
    <property type="evidence" value="ECO:0007669"/>
    <property type="project" value="UniProtKB-SubCell"/>
</dbReference>
<dbReference type="InterPro" id="IPR036390">
    <property type="entry name" value="WH_DNA-bd_sf"/>
</dbReference>
<organism evidence="7 8">
    <name type="scientific">Sphingomonas taxi</name>
    <dbReference type="NCBI Taxonomy" id="1549858"/>
    <lineage>
        <taxon>Bacteria</taxon>
        <taxon>Pseudomonadati</taxon>
        <taxon>Pseudomonadota</taxon>
        <taxon>Alphaproteobacteria</taxon>
        <taxon>Sphingomonadales</taxon>
        <taxon>Sphingomonadaceae</taxon>
        <taxon>Sphingomonas</taxon>
    </lineage>
</organism>
<dbReference type="EMBL" id="QFQI01000001">
    <property type="protein sequence ID" value="PZQ62985.1"/>
    <property type="molecule type" value="Genomic_DNA"/>
</dbReference>
<dbReference type="GO" id="GO:0003677">
    <property type="term" value="F:DNA binding"/>
    <property type="evidence" value="ECO:0007669"/>
    <property type="project" value="UniProtKB-KW"/>
</dbReference>
<evidence type="ECO:0000256" key="2">
    <source>
        <dbReference type="ARBA" id="ARBA00022490"/>
    </source>
</evidence>
<dbReference type="GO" id="GO:0003700">
    <property type="term" value="F:DNA-binding transcription factor activity"/>
    <property type="evidence" value="ECO:0007669"/>
    <property type="project" value="InterPro"/>
</dbReference>
<dbReference type="SUPFAM" id="SSF46785">
    <property type="entry name" value="Winged helix' DNA-binding domain"/>
    <property type="match status" value="1"/>
</dbReference>
<dbReference type="InterPro" id="IPR000835">
    <property type="entry name" value="HTH_MarR-typ"/>
</dbReference>
<keyword evidence="2" id="KW-0963">Cytoplasm</keyword>
<dbReference type="AlphaFoldDB" id="A0A2W5PJN7"/>
<accession>A0A2W5PJN7</accession>
<dbReference type="PRINTS" id="PR00598">
    <property type="entry name" value="HTHMARR"/>
</dbReference>
<dbReference type="PANTHER" id="PTHR33164">
    <property type="entry name" value="TRANSCRIPTIONAL REGULATOR, MARR FAMILY"/>
    <property type="match status" value="1"/>
</dbReference>
<gene>
    <name evidence="7" type="ORF">DI544_02035</name>
</gene>
<evidence type="ECO:0000313" key="8">
    <source>
        <dbReference type="Proteomes" id="UP000249229"/>
    </source>
</evidence>
<evidence type="ECO:0000259" key="6">
    <source>
        <dbReference type="PROSITE" id="PS50995"/>
    </source>
</evidence>
<dbReference type="InterPro" id="IPR039422">
    <property type="entry name" value="MarR/SlyA-like"/>
</dbReference>